<accession>A0A4V1D358</accession>
<dbReference type="EMBL" id="CP039396">
    <property type="protein sequence ID" value="QCD41858.1"/>
    <property type="molecule type" value="Genomic_DNA"/>
</dbReference>
<dbReference type="PANTHER" id="PTHR35602:SF3">
    <property type="entry name" value="ESTERASE YQIA"/>
    <property type="match status" value="1"/>
</dbReference>
<dbReference type="Gene3D" id="3.40.50.1820">
    <property type="entry name" value="alpha/beta hydrolase"/>
    <property type="match status" value="1"/>
</dbReference>
<protein>
    <recommendedName>
        <fullName evidence="3">Esterase</fullName>
    </recommendedName>
</protein>
<keyword evidence="2" id="KW-1185">Reference proteome</keyword>
<name>A0A4V1D358_9BACT</name>
<dbReference type="InterPro" id="IPR029058">
    <property type="entry name" value="AB_hydrolase_fold"/>
</dbReference>
<dbReference type="InterPro" id="IPR008886">
    <property type="entry name" value="UPF0227/Esterase_YqiA"/>
</dbReference>
<dbReference type="SUPFAM" id="SSF53474">
    <property type="entry name" value="alpha/beta-Hydrolases"/>
    <property type="match status" value="1"/>
</dbReference>
<dbReference type="Proteomes" id="UP000297149">
    <property type="component" value="Chromosome"/>
</dbReference>
<evidence type="ECO:0000313" key="2">
    <source>
        <dbReference type="Proteomes" id="UP000297149"/>
    </source>
</evidence>
<evidence type="ECO:0000313" key="1">
    <source>
        <dbReference type="EMBL" id="QCD41858.1"/>
    </source>
</evidence>
<dbReference type="KEGG" id="ddb:E7747_05890"/>
<dbReference type="Pfam" id="PF05728">
    <property type="entry name" value="UPF0227"/>
    <property type="match status" value="1"/>
</dbReference>
<evidence type="ECO:0008006" key="3">
    <source>
        <dbReference type="Google" id="ProtNLM"/>
    </source>
</evidence>
<proteinExistence type="predicted"/>
<gene>
    <name evidence="1" type="ORF">E7747_05890</name>
</gene>
<sequence length="635" mass="73595">MTMKMNDIVENISDTLPVMMYLHGFMSGANGAKQRQLQRQFKGRYRVIAPELDADPDSSLEVINRAIREEHPEIIIGTSLGGFMALECESGDADVVIVNPCLFPKSQLAQWVGEEHTYFCKRLDGVQTYTLTQATLDKYERYDAVQSVCDNAPRVAALCSTADDLLGDSHVKALTGLVWDSFFKVVDDFGHQCKDAGMTHLYDLLELVIDRRRRMGGSPRSFSDFEEMVRTRPQPEVPGFYRLTVRSYEPDQMDLKRVYVNRQTAEEAACDPMSFRLVRRNGDVAVRMMPSDRNVKVFNPDSADYATFHEAAEAMNGLVGNKDILDFELRHYPFGIMSQTQRYVESWMYDFRGSLIQKSTCSPVHNRQPGIYGKFFGHLPDSLPYRKGDIVIVFEPFPNGNRTYAMMGVIAEEPHTVKKGYEYYRRVVKRRERDGLPVSDWLDEENYPGYENDRYLVQTGFYNESMNTLSYRHPMEIFPVKFPVGYAMVDLMMQWHSQYCELRNKDEHLHERIARTLENEHRNRVYGMGRRTQACFGIRFHIAKRHLFEHIDEVLADPAQRSTPLPIAYHHTGEKKVMLGAYLTWWRDNGYAPDECDKEEWNAFLEYNNTFNVSDTNFQIIDIINMYTQENPVSL</sequence>
<reference evidence="2" key="1">
    <citation type="submission" date="2019-02" db="EMBL/GenBank/DDBJ databases">
        <title>Isolation and identification of novel species under the genus Muribaculum.</title>
        <authorList>
            <person name="Miyake S."/>
            <person name="Ding Y."/>
            <person name="Low A."/>
            <person name="Soh M."/>
            <person name="Seedorf H."/>
        </authorList>
    </citation>
    <scope>NUCLEOTIDE SEQUENCE [LARGE SCALE GENOMIC DNA]</scope>
    <source>
        <strain evidence="2">H5</strain>
    </source>
</reference>
<dbReference type="PANTHER" id="PTHR35602">
    <property type="entry name" value="ESTERASE YQIA-RELATED"/>
    <property type="match status" value="1"/>
</dbReference>
<dbReference type="AlphaFoldDB" id="A0A4V1D358"/>
<organism evidence="1 2">
    <name type="scientific">Duncaniella dubosii</name>
    <dbReference type="NCBI Taxonomy" id="2518971"/>
    <lineage>
        <taxon>Bacteria</taxon>
        <taxon>Pseudomonadati</taxon>
        <taxon>Bacteroidota</taxon>
        <taxon>Bacteroidia</taxon>
        <taxon>Bacteroidales</taxon>
        <taxon>Muribaculaceae</taxon>
        <taxon>Duncaniella</taxon>
    </lineage>
</organism>